<dbReference type="GO" id="GO:0004673">
    <property type="term" value="F:protein histidine kinase activity"/>
    <property type="evidence" value="ECO:0007669"/>
    <property type="project" value="UniProtKB-EC"/>
</dbReference>
<gene>
    <name evidence="11" type="ORF">SAMN05421855_101940</name>
</gene>
<dbReference type="Gene3D" id="3.30.450.20">
    <property type="entry name" value="PAS domain"/>
    <property type="match status" value="1"/>
</dbReference>
<evidence type="ECO:0000256" key="7">
    <source>
        <dbReference type="ARBA" id="ARBA00022840"/>
    </source>
</evidence>
<sequence>MKTVLGFFLFLFFQTYTTLAQEKENDLSNVSLDSAISWLDQNRFESDTSYVSISEKIVRRAKRKKDYNKLGKIHTYISNWHYLNNTLYHSDSIIIHQERAIEAFRNAKDFQSVHEGYIGISMDYINNAEPDKAERAILKAIKYFEETNNDAWLAESYAQIAALYKYTKEPEKVIEYSELSYPILLKNREYLVACSVLWYTSDAYRMLENYEKAMQYIDQSIEMASTNDFSQSKDILVAAYETKGDIYSDQNLHDRALDFYKKAWEDNILLGGKENTDYFRYNIGRELFLQQKYKEALPHLIAGIKGKEHSEIEKVPEYYITLSKCYQMLGEYNLSLAMRDSAMHIKAKQDSEKIHLLKSEMIIKYETEKKDEAIAAQELLLVQKNNIQNLIIGIVALLSILLFLLFFFYRKNKKATEVISQKNAENELLLKEIHHRVKNNLEMVKSLLALQSSKLKDSASKDAMIASQNRVQSMGIIHQKLYQGKNLGSIDMKDYFTSLVEEVLDGFDSENKIQVECDMERIDLDVDTAVPIGLIVNELLTNSLKYAFPKDKKGKIVISLFKTTTGSLTLKFADNGVGKTETDTPKGSGFGTQLIHLLTQQLNGELTESSALGTSYVFNFKRNKAA</sequence>
<evidence type="ECO:0000259" key="10">
    <source>
        <dbReference type="PROSITE" id="PS50109"/>
    </source>
</evidence>
<dbReference type="InterPro" id="IPR003594">
    <property type="entry name" value="HATPase_dom"/>
</dbReference>
<dbReference type="InterPro" id="IPR036890">
    <property type="entry name" value="HATPase_C_sf"/>
</dbReference>
<proteinExistence type="predicted"/>
<dbReference type="OrthoDB" id="9767435at2"/>
<evidence type="ECO:0000256" key="9">
    <source>
        <dbReference type="SAM" id="SignalP"/>
    </source>
</evidence>
<dbReference type="SUPFAM" id="SSF48452">
    <property type="entry name" value="TPR-like"/>
    <property type="match status" value="2"/>
</dbReference>
<dbReference type="Pfam" id="PF07568">
    <property type="entry name" value="HisKA_2"/>
    <property type="match status" value="1"/>
</dbReference>
<dbReference type="GO" id="GO:0005524">
    <property type="term" value="F:ATP binding"/>
    <property type="evidence" value="ECO:0007669"/>
    <property type="project" value="UniProtKB-KW"/>
</dbReference>
<dbReference type="SUPFAM" id="SSF55874">
    <property type="entry name" value="ATPase domain of HSP90 chaperone/DNA topoisomerase II/histidine kinase"/>
    <property type="match status" value="1"/>
</dbReference>
<keyword evidence="8" id="KW-1133">Transmembrane helix</keyword>
<dbReference type="SMART" id="SM00028">
    <property type="entry name" value="TPR"/>
    <property type="match status" value="5"/>
</dbReference>
<feature type="transmembrane region" description="Helical" evidence="8">
    <location>
        <begin position="390"/>
        <end position="409"/>
    </location>
</feature>
<evidence type="ECO:0000256" key="5">
    <source>
        <dbReference type="ARBA" id="ARBA00022741"/>
    </source>
</evidence>
<keyword evidence="5" id="KW-0547">Nucleotide-binding</keyword>
<evidence type="ECO:0000256" key="6">
    <source>
        <dbReference type="ARBA" id="ARBA00022777"/>
    </source>
</evidence>
<keyword evidence="7" id="KW-0067">ATP-binding</keyword>
<dbReference type="InterPro" id="IPR019734">
    <property type="entry name" value="TPR_rpt"/>
</dbReference>
<dbReference type="PANTHER" id="PTHR41523:SF8">
    <property type="entry name" value="ETHYLENE RESPONSE SENSOR PROTEIN"/>
    <property type="match status" value="1"/>
</dbReference>
<dbReference type="PROSITE" id="PS50109">
    <property type="entry name" value="HIS_KIN"/>
    <property type="match status" value="1"/>
</dbReference>
<feature type="domain" description="Histidine kinase" evidence="10">
    <location>
        <begin position="432"/>
        <end position="624"/>
    </location>
</feature>
<evidence type="ECO:0000256" key="3">
    <source>
        <dbReference type="ARBA" id="ARBA00022553"/>
    </source>
</evidence>
<dbReference type="Proteomes" id="UP000199321">
    <property type="component" value="Unassembled WGS sequence"/>
</dbReference>
<evidence type="ECO:0000313" key="12">
    <source>
        <dbReference type="Proteomes" id="UP000199321"/>
    </source>
</evidence>
<name>A0A1G7DGC5_9FLAO</name>
<dbReference type="EC" id="2.7.13.3" evidence="2"/>
<comment type="catalytic activity">
    <reaction evidence="1">
        <text>ATP + protein L-histidine = ADP + protein N-phospho-L-histidine.</text>
        <dbReference type="EC" id="2.7.13.3"/>
    </reaction>
</comment>
<dbReference type="InterPro" id="IPR005467">
    <property type="entry name" value="His_kinase_dom"/>
</dbReference>
<keyword evidence="12" id="KW-1185">Reference proteome</keyword>
<keyword evidence="4" id="KW-0808">Transferase</keyword>
<keyword evidence="8" id="KW-0812">Transmembrane</keyword>
<dbReference type="Gene3D" id="3.30.565.10">
    <property type="entry name" value="Histidine kinase-like ATPase, C-terminal domain"/>
    <property type="match status" value="1"/>
</dbReference>
<dbReference type="EMBL" id="FNBA01000001">
    <property type="protein sequence ID" value="SDE50080.1"/>
    <property type="molecule type" value="Genomic_DNA"/>
</dbReference>
<dbReference type="RefSeq" id="WP_093141124.1">
    <property type="nucleotide sequence ID" value="NZ_BMWO01000001.1"/>
</dbReference>
<dbReference type="PANTHER" id="PTHR41523">
    <property type="entry name" value="TWO-COMPONENT SYSTEM SENSOR PROTEIN"/>
    <property type="match status" value="1"/>
</dbReference>
<dbReference type="Gene3D" id="1.25.40.10">
    <property type="entry name" value="Tetratricopeptide repeat domain"/>
    <property type="match status" value="2"/>
</dbReference>
<dbReference type="InterPro" id="IPR011495">
    <property type="entry name" value="Sig_transdc_His_kin_sub2_dim/P"/>
</dbReference>
<keyword evidence="9" id="KW-0732">Signal</keyword>
<keyword evidence="8" id="KW-0472">Membrane</keyword>
<dbReference type="STRING" id="227084.SAMN05421855_101940"/>
<evidence type="ECO:0000256" key="8">
    <source>
        <dbReference type="SAM" id="Phobius"/>
    </source>
</evidence>
<reference evidence="11 12" key="1">
    <citation type="submission" date="2016-10" db="EMBL/GenBank/DDBJ databases">
        <authorList>
            <person name="de Groot N.N."/>
        </authorList>
    </citation>
    <scope>NUCLEOTIDE SEQUENCE [LARGE SCALE GENOMIC DNA]</scope>
    <source>
        <strain evidence="11 12">DSM 16195</strain>
    </source>
</reference>
<dbReference type="SMART" id="SM00387">
    <property type="entry name" value="HATPase_c"/>
    <property type="match status" value="1"/>
</dbReference>
<feature type="signal peptide" evidence="9">
    <location>
        <begin position="1"/>
        <end position="20"/>
    </location>
</feature>
<dbReference type="AlphaFoldDB" id="A0A1G7DGC5"/>
<dbReference type="Pfam" id="PF02518">
    <property type="entry name" value="HATPase_c"/>
    <property type="match status" value="1"/>
</dbReference>
<evidence type="ECO:0000256" key="4">
    <source>
        <dbReference type="ARBA" id="ARBA00022679"/>
    </source>
</evidence>
<organism evidence="11 12">
    <name type="scientific">Ulvibacter litoralis</name>
    <dbReference type="NCBI Taxonomy" id="227084"/>
    <lineage>
        <taxon>Bacteria</taxon>
        <taxon>Pseudomonadati</taxon>
        <taxon>Bacteroidota</taxon>
        <taxon>Flavobacteriia</taxon>
        <taxon>Flavobacteriales</taxon>
        <taxon>Flavobacteriaceae</taxon>
        <taxon>Ulvibacter</taxon>
    </lineage>
</organism>
<evidence type="ECO:0000256" key="2">
    <source>
        <dbReference type="ARBA" id="ARBA00012438"/>
    </source>
</evidence>
<dbReference type="InterPro" id="IPR011990">
    <property type="entry name" value="TPR-like_helical_dom_sf"/>
</dbReference>
<keyword evidence="3" id="KW-0597">Phosphoprotein</keyword>
<feature type="chain" id="PRO_5011540236" description="histidine kinase" evidence="9">
    <location>
        <begin position="21"/>
        <end position="626"/>
    </location>
</feature>
<evidence type="ECO:0000256" key="1">
    <source>
        <dbReference type="ARBA" id="ARBA00000085"/>
    </source>
</evidence>
<accession>A0A1G7DGC5</accession>
<protein>
    <recommendedName>
        <fullName evidence="2">histidine kinase</fullName>
        <ecNumber evidence="2">2.7.13.3</ecNumber>
    </recommendedName>
</protein>
<keyword evidence="6 11" id="KW-0418">Kinase</keyword>
<evidence type="ECO:0000313" key="11">
    <source>
        <dbReference type="EMBL" id="SDE50080.1"/>
    </source>
</evidence>